<dbReference type="EMBL" id="CAADFX010000027">
    <property type="protein sequence ID" value="VFK55099.1"/>
    <property type="molecule type" value="Genomic_DNA"/>
</dbReference>
<keyword evidence="1" id="KW-0472">Membrane</keyword>
<name>A0A450ZMS7_9GAMM</name>
<sequence length="76" mass="8900">MLALRAETERGVVLLHAWLLSGFLFFRYLNRFFVGMLASEANCIDRRFIDAVRFAYQHSFYKAATKNVHEKQEIDG</sequence>
<dbReference type="AlphaFoldDB" id="A0A450ZMS7"/>
<evidence type="ECO:0000256" key="1">
    <source>
        <dbReference type="SAM" id="Phobius"/>
    </source>
</evidence>
<feature type="transmembrane region" description="Helical" evidence="1">
    <location>
        <begin position="12"/>
        <end position="29"/>
    </location>
</feature>
<evidence type="ECO:0000313" key="2">
    <source>
        <dbReference type="EMBL" id="VFK55099.1"/>
    </source>
</evidence>
<reference evidence="2" key="1">
    <citation type="submission" date="2019-02" db="EMBL/GenBank/DDBJ databases">
        <authorList>
            <person name="Gruber-Vodicka R. H."/>
            <person name="Seah K. B. B."/>
        </authorList>
    </citation>
    <scope>NUCLEOTIDE SEQUENCE</scope>
    <source>
        <strain evidence="2">BECK_BY1</strain>
    </source>
</reference>
<keyword evidence="1" id="KW-1133">Transmembrane helix</keyword>
<gene>
    <name evidence="2" type="ORF">BECKTUN1418D_GA0071000_102715</name>
</gene>
<keyword evidence="1" id="KW-0812">Transmembrane</keyword>
<protein>
    <submittedName>
        <fullName evidence="2">Uncharacterized protein</fullName>
    </submittedName>
</protein>
<accession>A0A450ZMS7</accession>
<proteinExistence type="predicted"/>
<organism evidence="2">
    <name type="scientific">Candidatus Kentrum sp. TUN</name>
    <dbReference type="NCBI Taxonomy" id="2126343"/>
    <lineage>
        <taxon>Bacteria</taxon>
        <taxon>Pseudomonadati</taxon>
        <taxon>Pseudomonadota</taxon>
        <taxon>Gammaproteobacteria</taxon>
        <taxon>Candidatus Kentrum</taxon>
    </lineage>
</organism>